<dbReference type="AlphaFoldDB" id="A0A9Q1QVP6"/>
<dbReference type="EMBL" id="JAJAGQ010000024">
    <property type="protein sequence ID" value="KAJ8526700.1"/>
    <property type="molecule type" value="Genomic_DNA"/>
</dbReference>
<dbReference type="Proteomes" id="UP001152561">
    <property type="component" value="Unassembled WGS sequence"/>
</dbReference>
<reference evidence="2" key="1">
    <citation type="journal article" date="2023" name="Proc. Natl. Acad. Sci. U.S.A.">
        <title>Genomic and structural basis for evolution of tropane alkaloid biosynthesis.</title>
        <authorList>
            <person name="Wanga Y.-J."/>
            <person name="Taina T."/>
            <person name="Yua J.-Y."/>
            <person name="Lia J."/>
            <person name="Xua B."/>
            <person name="Chenc J."/>
            <person name="D'Auriad J.C."/>
            <person name="Huanga J.-P."/>
            <person name="Huanga S.-X."/>
        </authorList>
    </citation>
    <scope>NUCLEOTIDE SEQUENCE [LARGE SCALE GENOMIC DNA]</scope>
    <source>
        <strain evidence="2">cv. KIB-2019</strain>
    </source>
</reference>
<keyword evidence="2" id="KW-1185">Reference proteome</keyword>
<dbReference type="Gene3D" id="1.25.10.10">
    <property type="entry name" value="Leucine-rich Repeat Variant"/>
    <property type="match status" value="1"/>
</dbReference>
<evidence type="ECO:0000313" key="1">
    <source>
        <dbReference type="EMBL" id="KAJ8526700.1"/>
    </source>
</evidence>
<protein>
    <submittedName>
        <fullName evidence="1">Uncharacterized protein</fullName>
    </submittedName>
</protein>
<dbReference type="InterPro" id="IPR011989">
    <property type="entry name" value="ARM-like"/>
</dbReference>
<proteinExistence type="predicted"/>
<accession>A0A9Q1QVP6</accession>
<name>A0A9Q1QVP6_9SOLA</name>
<sequence>MKQFVSFQKEIQFVFGLRQEHANAKEATVMDSDMLNNAVAKLAAEVAKLSDVFKMNHALVLNESTKKSSELMTATVLVICKWDSGICSKSLALTVFALLQQLQVQLLLFACAYLEVNIDLMVMSVASYETAFMELHCGTLPRGYDEHHNVAKSVMDSKNDSKHVKQFFKYVQLPLLNNDVAAIRLNYSNLEDKVLIGVGSIVMNGSGPILVKQPNIKLSDLVWDPDLAFSPQPLYLVNMVLVIYCREAGF</sequence>
<dbReference type="OrthoDB" id="1322974at2759"/>
<gene>
    <name evidence="1" type="ORF">K7X08_029177</name>
</gene>
<organism evidence="1 2">
    <name type="scientific">Anisodus acutangulus</name>
    <dbReference type="NCBI Taxonomy" id="402998"/>
    <lineage>
        <taxon>Eukaryota</taxon>
        <taxon>Viridiplantae</taxon>
        <taxon>Streptophyta</taxon>
        <taxon>Embryophyta</taxon>
        <taxon>Tracheophyta</taxon>
        <taxon>Spermatophyta</taxon>
        <taxon>Magnoliopsida</taxon>
        <taxon>eudicotyledons</taxon>
        <taxon>Gunneridae</taxon>
        <taxon>Pentapetalae</taxon>
        <taxon>asterids</taxon>
        <taxon>lamiids</taxon>
        <taxon>Solanales</taxon>
        <taxon>Solanaceae</taxon>
        <taxon>Solanoideae</taxon>
        <taxon>Hyoscyameae</taxon>
        <taxon>Anisodus</taxon>
    </lineage>
</organism>
<evidence type="ECO:0000313" key="2">
    <source>
        <dbReference type="Proteomes" id="UP001152561"/>
    </source>
</evidence>
<comment type="caution">
    <text evidence="1">The sequence shown here is derived from an EMBL/GenBank/DDBJ whole genome shotgun (WGS) entry which is preliminary data.</text>
</comment>